<dbReference type="PROSITE" id="PS51786">
    <property type="entry name" value="LON_PROTEOLYTIC"/>
    <property type="match status" value="1"/>
</dbReference>
<dbReference type="PANTHER" id="PTHR10046">
    <property type="entry name" value="ATP DEPENDENT LON PROTEASE FAMILY MEMBER"/>
    <property type="match status" value="1"/>
</dbReference>
<keyword evidence="4" id="KW-0067">ATP-binding</keyword>
<dbReference type="InterPro" id="IPR027065">
    <property type="entry name" value="Lon_Prtase"/>
</dbReference>
<protein>
    <recommendedName>
        <fullName evidence="2">endopeptidase La</fullName>
        <ecNumber evidence="2">3.4.21.53</ecNumber>
    </recommendedName>
</protein>
<dbReference type="EC" id="3.4.21.53" evidence="2"/>
<dbReference type="Gene3D" id="1.10.8.60">
    <property type="match status" value="1"/>
</dbReference>
<dbReference type="InterPro" id="IPR020568">
    <property type="entry name" value="Ribosomal_Su5_D2-typ_SF"/>
</dbReference>
<dbReference type="EMBL" id="BAABJO010000003">
    <property type="protein sequence ID" value="GAA5112858.1"/>
    <property type="molecule type" value="Genomic_DNA"/>
</dbReference>
<dbReference type="Pfam" id="PF20437">
    <property type="entry name" value="LonC_helical"/>
    <property type="match status" value="1"/>
</dbReference>
<dbReference type="InterPro" id="IPR008269">
    <property type="entry name" value="Lon_proteolytic"/>
</dbReference>
<name>A0ABP9NC82_9PSEU</name>
<dbReference type="Proteomes" id="UP001500804">
    <property type="component" value="Unassembled WGS sequence"/>
</dbReference>
<keyword evidence="4" id="KW-0547">Nucleotide-binding</keyword>
<comment type="caution">
    <text evidence="4">The sequence shown here is derived from an EMBL/GenBank/DDBJ whole genome shotgun (WGS) entry which is preliminary data.</text>
</comment>
<dbReference type="Pfam" id="PF13654">
    <property type="entry name" value="AAA_32"/>
    <property type="match status" value="1"/>
</dbReference>
<keyword evidence="2" id="KW-0378">Hydrolase</keyword>
<dbReference type="InterPro" id="IPR046844">
    <property type="entry name" value="Lon-like_helical"/>
</dbReference>
<evidence type="ECO:0000313" key="5">
    <source>
        <dbReference type="Proteomes" id="UP001500804"/>
    </source>
</evidence>
<dbReference type="Pfam" id="PF20436">
    <property type="entry name" value="LonB_AAA-LID"/>
    <property type="match status" value="1"/>
</dbReference>
<comment type="similarity">
    <text evidence="2">Belongs to the peptidase S16 family.</text>
</comment>
<keyword evidence="5" id="KW-1185">Reference proteome</keyword>
<reference evidence="5" key="1">
    <citation type="journal article" date="2019" name="Int. J. Syst. Evol. Microbiol.">
        <title>The Global Catalogue of Microorganisms (GCM) 10K type strain sequencing project: providing services to taxonomists for standard genome sequencing and annotation.</title>
        <authorList>
            <consortium name="The Broad Institute Genomics Platform"/>
            <consortium name="The Broad Institute Genome Sequencing Center for Infectious Disease"/>
            <person name="Wu L."/>
            <person name="Ma J."/>
        </authorList>
    </citation>
    <scope>NUCLEOTIDE SEQUENCE [LARGE SCALE GENOMIC DNA]</scope>
    <source>
        <strain evidence="5">JCM 18302</strain>
    </source>
</reference>
<dbReference type="SUPFAM" id="SSF54211">
    <property type="entry name" value="Ribosomal protein S5 domain 2-like"/>
    <property type="match status" value="1"/>
</dbReference>
<organism evidence="4 5">
    <name type="scientific">Pseudonocardia adelaidensis</name>
    <dbReference type="NCBI Taxonomy" id="648754"/>
    <lineage>
        <taxon>Bacteria</taxon>
        <taxon>Bacillati</taxon>
        <taxon>Actinomycetota</taxon>
        <taxon>Actinomycetes</taxon>
        <taxon>Pseudonocardiales</taxon>
        <taxon>Pseudonocardiaceae</taxon>
        <taxon>Pseudonocardia</taxon>
    </lineage>
</organism>
<evidence type="ECO:0000256" key="2">
    <source>
        <dbReference type="PROSITE-ProRule" id="PRU01122"/>
    </source>
</evidence>
<dbReference type="InterPro" id="IPR014721">
    <property type="entry name" value="Ribsml_uS5_D2-typ_fold_subgr"/>
</dbReference>
<evidence type="ECO:0000256" key="1">
    <source>
        <dbReference type="ARBA" id="ARBA00022670"/>
    </source>
</evidence>
<gene>
    <name evidence="4" type="ORF">GCM10023320_07630</name>
</gene>
<accession>A0ABP9NC82</accession>
<feature type="active site" evidence="2">
    <location>
        <position position="722"/>
    </location>
</feature>
<dbReference type="Pfam" id="PF05362">
    <property type="entry name" value="Lon_C"/>
    <property type="match status" value="1"/>
</dbReference>
<feature type="active site" evidence="2">
    <location>
        <position position="765"/>
    </location>
</feature>
<dbReference type="Gene3D" id="3.40.50.300">
    <property type="entry name" value="P-loop containing nucleotide triphosphate hydrolases"/>
    <property type="match status" value="2"/>
</dbReference>
<feature type="domain" description="Lon proteolytic" evidence="3">
    <location>
        <begin position="632"/>
        <end position="827"/>
    </location>
</feature>
<dbReference type="InterPro" id="IPR027417">
    <property type="entry name" value="P-loop_NTPase"/>
</dbReference>
<dbReference type="Gene3D" id="3.30.230.10">
    <property type="match status" value="1"/>
</dbReference>
<proteinExistence type="inferred from homology"/>
<dbReference type="PRINTS" id="PR00830">
    <property type="entry name" value="ENDOLAPTASE"/>
</dbReference>
<dbReference type="InterPro" id="IPR041699">
    <property type="entry name" value="AAA_32"/>
</dbReference>
<dbReference type="GO" id="GO:0005524">
    <property type="term" value="F:ATP binding"/>
    <property type="evidence" value="ECO:0007669"/>
    <property type="project" value="UniProtKB-KW"/>
</dbReference>
<evidence type="ECO:0000259" key="3">
    <source>
        <dbReference type="PROSITE" id="PS51786"/>
    </source>
</evidence>
<sequence length="882" mass="96452">MRDPADRAVSWTRSPGGAWLSGARLPAVRREDLPGGGDVAGPRGTHEGMSASLHRVVRRSVMEALRQRLAVKPEDLRRRVDPAVLPFRTTAEVAPVQTTIGQPRAAEAIAFALEVGVRGFHLYAAGPPGTGRESTVLAAVHSFAATRPTPPDWVYVHNFAEPDRPRSFSMSAGHARRLATAMASFLEAVQREIPRAFESEDYARRQEQSLAEVNTRRATAIADLRAFAQERDFALEMTPTGIGKIPLQGGQPMAQEVFGQLPPERKAELERRGAEVQSEVGAFVRQMQQIEKEAQERVSALEREVALYAVGPLIAELREEYREQPDVLTFIEQIEKNLPGHLHDFLPATETRQAEHADGPAAMRGLQRQERLARYEVNVLIDNSDVDGAPVVVERNPTYFNLTGRQDYRAVLGAMVTDFRQIKPGALHRANGGFLVVHALDVMRNPIAWEGLERALVSGEVRIDNPGEQAAPTARPRPEPIPLDLKVILIGPSAVYDILHQADVDFPELFGVKAEFAPDMEWSEANLASYSAFLSRLVQDRELRHFDRSAVARIVEHGARLRDHQRKLTARFLDVARLAVESSHWAGEAGHDVVLAEDVDAAIAKQERRRNLVEERSRDVILDGTIMIDTEGAQVGQVNGLAVLGIGDHSFGRPTRVTARVSVGLGTVQSIEREIEKSGPIHSKGFLTLTGYLQAQYAQHWPLSLGATITFEQSYGGIDGDSASTTELYALLSALSDLPLHQGIAVTGAVNQHGEVQAVGGVTRKIEGFFDVCSERGLTGEQGVLVPTSNVKNLMLRDDVVEAVSAGRFHVWAVSHIDEGIELLTERSAGEPAADGTFPEGTVHRLVQDRLREYAEQVREFGNVRPGAALAGASSPADRAPG</sequence>
<keyword evidence="2" id="KW-0720">Serine protease</keyword>
<keyword evidence="1 2" id="KW-0645">Protease</keyword>
<comment type="catalytic activity">
    <reaction evidence="2">
        <text>Hydrolysis of proteins in presence of ATP.</text>
        <dbReference type="EC" id="3.4.21.53"/>
    </reaction>
</comment>
<dbReference type="InterPro" id="IPR046843">
    <property type="entry name" value="LonB_AAA-LID"/>
</dbReference>
<evidence type="ECO:0000313" key="4">
    <source>
        <dbReference type="EMBL" id="GAA5112858.1"/>
    </source>
</evidence>